<keyword evidence="5" id="KW-0539">Nucleus</keyword>
<dbReference type="GO" id="GO:0000976">
    <property type="term" value="F:transcription cis-regulatory region binding"/>
    <property type="evidence" value="ECO:0007669"/>
    <property type="project" value="TreeGrafter"/>
</dbReference>
<dbReference type="AlphaFoldDB" id="A0AAN7LLL2"/>
<evidence type="ECO:0000256" key="5">
    <source>
        <dbReference type="ARBA" id="ARBA00023242"/>
    </source>
</evidence>
<evidence type="ECO:0000313" key="8">
    <source>
        <dbReference type="EMBL" id="KAK4782916.1"/>
    </source>
</evidence>
<dbReference type="PROSITE" id="PS50217">
    <property type="entry name" value="BZIP"/>
    <property type="match status" value="1"/>
</dbReference>
<organism evidence="8 9">
    <name type="scientific">Trapa natans</name>
    <name type="common">Water chestnut</name>
    <dbReference type="NCBI Taxonomy" id="22666"/>
    <lineage>
        <taxon>Eukaryota</taxon>
        <taxon>Viridiplantae</taxon>
        <taxon>Streptophyta</taxon>
        <taxon>Embryophyta</taxon>
        <taxon>Tracheophyta</taxon>
        <taxon>Spermatophyta</taxon>
        <taxon>Magnoliopsida</taxon>
        <taxon>eudicotyledons</taxon>
        <taxon>Gunneridae</taxon>
        <taxon>Pentapetalae</taxon>
        <taxon>rosids</taxon>
        <taxon>malvids</taxon>
        <taxon>Myrtales</taxon>
        <taxon>Lythraceae</taxon>
        <taxon>Trapa</taxon>
    </lineage>
</organism>
<feature type="domain" description="BZIP" evidence="7">
    <location>
        <begin position="20"/>
        <end position="62"/>
    </location>
</feature>
<dbReference type="InterPro" id="IPR004827">
    <property type="entry name" value="bZIP"/>
</dbReference>
<gene>
    <name evidence="8" type="ORF">SAY86_007290</name>
</gene>
<dbReference type="Gene3D" id="1.20.5.170">
    <property type="match status" value="1"/>
</dbReference>
<evidence type="ECO:0000256" key="4">
    <source>
        <dbReference type="ARBA" id="ARBA00023163"/>
    </source>
</evidence>
<sequence length="124" mass="13871">MALRLPAAAAGSSESEESVDDKKMRRRMSNRESARRLRMKKQKHLQDLIVEMGKLEREKKEMLSACRDKERGHLILQGENGALLAEKAALSGYLRRMKALMNGKPGLKAPAFKSHGKSPARPCT</sequence>
<comment type="subcellular location">
    <subcellularLocation>
        <location evidence="1">Nucleus</location>
    </subcellularLocation>
</comment>
<dbReference type="InterPro" id="IPR045314">
    <property type="entry name" value="bZIP_plant_GBF1"/>
</dbReference>
<evidence type="ECO:0000256" key="1">
    <source>
        <dbReference type="ARBA" id="ARBA00004123"/>
    </source>
</evidence>
<dbReference type="CDD" id="cd14702">
    <property type="entry name" value="bZIP_plant_GBF1"/>
    <property type="match status" value="1"/>
</dbReference>
<evidence type="ECO:0000256" key="6">
    <source>
        <dbReference type="SAM" id="MobiDB-lite"/>
    </source>
</evidence>
<keyword evidence="3" id="KW-0238">DNA-binding</keyword>
<dbReference type="PROSITE" id="PS00036">
    <property type="entry name" value="BZIP_BASIC"/>
    <property type="match status" value="1"/>
</dbReference>
<dbReference type="PANTHER" id="PTHR45764:SF31">
    <property type="entry name" value="BASIC LEUCINE ZIPPER 1"/>
    <property type="match status" value="1"/>
</dbReference>
<accession>A0AAN7LLL2</accession>
<keyword evidence="9" id="KW-1185">Reference proteome</keyword>
<dbReference type="SUPFAM" id="SSF57959">
    <property type="entry name" value="Leucine zipper domain"/>
    <property type="match status" value="1"/>
</dbReference>
<proteinExistence type="predicted"/>
<dbReference type="Proteomes" id="UP001346149">
    <property type="component" value="Unassembled WGS sequence"/>
</dbReference>
<evidence type="ECO:0000313" key="9">
    <source>
        <dbReference type="Proteomes" id="UP001346149"/>
    </source>
</evidence>
<dbReference type="Pfam" id="PF07716">
    <property type="entry name" value="bZIP_2"/>
    <property type="match status" value="1"/>
</dbReference>
<dbReference type="GO" id="GO:0003700">
    <property type="term" value="F:DNA-binding transcription factor activity"/>
    <property type="evidence" value="ECO:0007669"/>
    <property type="project" value="InterPro"/>
</dbReference>
<dbReference type="SMART" id="SM00338">
    <property type="entry name" value="BRLZ"/>
    <property type="match status" value="1"/>
</dbReference>
<dbReference type="EMBL" id="JAXQNO010000015">
    <property type="protein sequence ID" value="KAK4782916.1"/>
    <property type="molecule type" value="Genomic_DNA"/>
</dbReference>
<evidence type="ECO:0000256" key="3">
    <source>
        <dbReference type="ARBA" id="ARBA00023125"/>
    </source>
</evidence>
<evidence type="ECO:0000256" key="2">
    <source>
        <dbReference type="ARBA" id="ARBA00023015"/>
    </source>
</evidence>
<feature type="region of interest" description="Disordered" evidence="6">
    <location>
        <begin position="1"/>
        <end position="42"/>
    </location>
</feature>
<dbReference type="PANTHER" id="PTHR45764">
    <property type="entry name" value="BZIP TRANSCRIPTION FACTOR 44"/>
    <property type="match status" value="1"/>
</dbReference>
<dbReference type="GO" id="GO:0046982">
    <property type="term" value="F:protein heterodimerization activity"/>
    <property type="evidence" value="ECO:0007669"/>
    <property type="project" value="UniProtKB-ARBA"/>
</dbReference>
<evidence type="ECO:0000259" key="7">
    <source>
        <dbReference type="PROSITE" id="PS50217"/>
    </source>
</evidence>
<dbReference type="GO" id="GO:0005634">
    <property type="term" value="C:nucleus"/>
    <property type="evidence" value="ECO:0007669"/>
    <property type="project" value="UniProtKB-SubCell"/>
</dbReference>
<keyword evidence="2" id="KW-0805">Transcription regulation</keyword>
<name>A0AAN7LLL2_TRANT</name>
<keyword evidence="4" id="KW-0804">Transcription</keyword>
<dbReference type="GO" id="GO:0045893">
    <property type="term" value="P:positive regulation of DNA-templated transcription"/>
    <property type="evidence" value="ECO:0007669"/>
    <property type="project" value="TreeGrafter"/>
</dbReference>
<dbReference type="InterPro" id="IPR046347">
    <property type="entry name" value="bZIP_sf"/>
</dbReference>
<comment type="caution">
    <text evidence="8">The sequence shown here is derived from an EMBL/GenBank/DDBJ whole genome shotgun (WGS) entry which is preliminary data.</text>
</comment>
<reference evidence="8 9" key="1">
    <citation type="journal article" date="2023" name="Hortic Res">
        <title>Pangenome of water caltrop reveals structural variations and asymmetric subgenome divergence after allopolyploidization.</title>
        <authorList>
            <person name="Zhang X."/>
            <person name="Chen Y."/>
            <person name="Wang L."/>
            <person name="Yuan Y."/>
            <person name="Fang M."/>
            <person name="Shi L."/>
            <person name="Lu R."/>
            <person name="Comes H.P."/>
            <person name="Ma Y."/>
            <person name="Chen Y."/>
            <person name="Huang G."/>
            <person name="Zhou Y."/>
            <person name="Zheng Z."/>
            <person name="Qiu Y."/>
        </authorList>
    </citation>
    <scope>NUCLEOTIDE SEQUENCE [LARGE SCALE GENOMIC DNA]</scope>
    <source>
        <strain evidence="8">F231</strain>
    </source>
</reference>
<protein>
    <recommendedName>
        <fullName evidence="7">BZIP domain-containing protein</fullName>
    </recommendedName>
</protein>